<protein>
    <submittedName>
        <fullName evidence="4">Salicylate hydroxylase</fullName>
    </submittedName>
</protein>
<dbReference type="InterPro" id="IPR050493">
    <property type="entry name" value="FAD-dep_Monooxygenase_BioMet"/>
</dbReference>
<keyword evidence="1" id="KW-0560">Oxidoreductase</keyword>
<comment type="caution">
    <text evidence="4">The sequence shown here is derived from an EMBL/GenBank/DDBJ whole genome shotgun (WGS) entry which is preliminary data.</text>
</comment>
<evidence type="ECO:0000256" key="2">
    <source>
        <dbReference type="ARBA" id="ARBA00023033"/>
    </source>
</evidence>
<organism evidence="4 5">
    <name type="scientific">Actinomadura rubrobrunea</name>
    <dbReference type="NCBI Taxonomy" id="115335"/>
    <lineage>
        <taxon>Bacteria</taxon>
        <taxon>Bacillati</taxon>
        <taxon>Actinomycetota</taxon>
        <taxon>Actinomycetes</taxon>
        <taxon>Streptosporangiales</taxon>
        <taxon>Thermomonosporaceae</taxon>
        <taxon>Actinomadura</taxon>
    </lineage>
</organism>
<evidence type="ECO:0000313" key="5">
    <source>
        <dbReference type="Proteomes" id="UP001165124"/>
    </source>
</evidence>
<sequence length="394" mass="43472">MAAVRNAIVVGAGIGGLTTAIGLRRAGIDTVVLERRSSPDRLLAGGGFMLWHNALLALRELKLDERVAEVGVEIVHHEFRSDRGRRLARWDIAPEAERHGAPALGLRRSALNTVLMEAAGDGVLLGRRCVGFEQDADGVTVRLSDGTDLRADVLVGADGIRSTVRDVMRKGHDLPLRYAGYTAWQAITRLPGEDVVPTGTFFNMWGRGGLRFLYMRLNAEEVYWDAITADTVGASFDMLAKTRREVMAETYRHWPDPVPRIIESTDEDAILPIDIFDRPPDRCGGWGVGRVVLVGDAAHPMTLNLSQGAGQAIEDGVALSRLLSRHDRVPEAIAEFEALRRDRVAGMVGTAWSIGAIGRWRSRALCAGRDLFMRMFFGGKGRRESYRQMMDVRF</sequence>
<evidence type="ECO:0000313" key="4">
    <source>
        <dbReference type="EMBL" id="GLW63928.1"/>
    </source>
</evidence>
<feature type="domain" description="FAD-binding" evidence="3">
    <location>
        <begin position="281"/>
        <end position="348"/>
    </location>
</feature>
<dbReference type="InterPro" id="IPR002938">
    <property type="entry name" value="FAD-bd"/>
</dbReference>
<dbReference type="AlphaFoldDB" id="A0A9W6PVT2"/>
<dbReference type="PANTHER" id="PTHR13789">
    <property type="entry name" value="MONOOXYGENASE"/>
    <property type="match status" value="1"/>
</dbReference>
<dbReference type="Pfam" id="PF01494">
    <property type="entry name" value="FAD_binding_3"/>
    <property type="match status" value="2"/>
</dbReference>
<dbReference type="PRINTS" id="PR00420">
    <property type="entry name" value="RNGMNOXGNASE"/>
</dbReference>
<dbReference type="EMBL" id="BSRZ01000004">
    <property type="protein sequence ID" value="GLW63928.1"/>
    <property type="molecule type" value="Genomic_DNA"/>
</dbReference>
<dbReference type="PANTHER" id="PTHR13789:SF309">
    <property type="entry name" value="PUTATIVE (AFU_ORTHOLOGUE AFUA_6G14510)-RELATED"/>
    <property type="match status" value="1"/>
</dbReference>
<dbReference type="GO" id="GO:0004497">
    <property type="term" value="F:monooxygenase activity"/>
    <property type="evidence" value="ECO:0007669"/>
    <property type="project" value="UniProtKB-KW"/>
</dbReference>
<keyword evidence="2" id="KW-0503">Monooxygenase</keyword>
<dbReference type="InterPro" id="IPR036188">
    <property type="entry name" value="FAD/NAD-bd_sf"/>
</dbReference>
<proteinExistence type="predicted"/>
<keyword evidence="5" id="KW-1185">Reference proteome</keyword>
<evidence type="ECO:0000256" key="1">
    <source>
        <dbReference type="ARBA" id="ARBA00023002"/>
    </source>
</evidence>
<accession>A0A9W6PVT2</accession>
<dbReference type="SUPFAM" id="SSF51905">
    <property type="entry name" value="FAD/NAD(P)-binding domain"/>
    <property type="match status" value="1"/>
</dbReference>
<name>A0A9W6PVT2_9ACTN</name>
<dbReference type="GO" id="GO:0071949">
    <property type="term" value="F:FAD binding"/>
    <property type="evidence" value="ECO:0007669"/>
    <property type="project" value="InterPro"/>
</dbReference>
<dbReference type="RefSeq" id="WP_106258443.1">
    <property type="nucleotide sequence ID" value="NZ_BSRZ01000004.1"/>
</dbReference>
<dbReference type="Gene3D" id="3.50.50.60">
    <property type="entry name" value="FAD/NAD(P)-binding domain"/>
    <property type="match status" value="1"/>
</dbReference>
<evidence type="ECO:0000259" key="3">
    <source>
        <dbReference type="Pfam" id="PF01494"/>
    </source>
</evidence>
<dbReference type="Proteomes" id="UP001165124">
    <property type="component" value="Unassembled WGS sequence"/>
</dbReference>
<gene>
    <name evidence="4" type="ORF">Arub01_21720</name>
</gene>
<reference evidence="4" key="1">
    <citation type="submission" date="2023-02" db="EMBL/GenBank/DDBJ databases">
        <title>Actinomadura rubrobrunea NBRC 14622.</title>
        <authorList>
            <person name="Ichikawa N."/>
            <person name="Sato H."/>
            <person name="Tonouchi N."/>
        </authorList>
    </citation>
    <scope>NUCLEOTIDE SEQUENCE</scope>
    <source>
        <strain evidence="4">NBRC 14622</strain>
    </source>
</reference>
<feature type="domain" description="FAD-binding" evidence="3">
    <location>
        <begin position="7"/>
        <end position="166"/>
    </location>
</feature>